<evidence type="ECO:0000259" key="5">
    <source>
        <dbReference type="PROSITE" id="PS50404"/>
    </source>
</evidence>
<dbReference type="PROSITE" id="PS50404">
    <property type="entry name" value="GST_NTER"/>
    <property type="match status" value="1"/>
</dbReference>
<dbReference type="AlphaFoldDB" id="A0AAD6UD15"/>
<feature type="domain" description="GST N-terminal" evidence="5">
    <location>
        <begin position="1"/>
        <end position="83"/>
    </location>
</feature>
<dbReference type="SFLD" id="SFLDS00019">
    <property type="entry name" value="Glutathione_Transferase_(cytos"/>
    <property type="match status" value="1"/>
</dbReference>
<accession>A0AAD6UD15</accession>
<dbReference type="SUPFAM" id="SSF47616">
    <property type="entry name" value="GST C-terminal domain-like"/>
    <property type="match status" value="1"/>
</dbReference>
<evidence type="ECO:0000256" key="1">
    <source>
        <dbReference type="ARBA" id="ARBA00012452"/>
    </source>
</evidence>
<evidence type="ECO:0000256" key="4">
    <source>
        <dbReference type="SAM" id="Phobius"/>
    </source>
</evidence>
<dbReference type="InterPro" id="IPR036249">
    <property type="entry name" value="Thioredoxin-like_sf"/>
</dbReference>
<reference evidence="7" key="1">
    <citation type="submission" date="2023-03" db="EMBL/GenBank/DDBJ databases">
        <title>Massive genome expansion in bonnet fungi (Mycena s.s.) driven by repeated elements and novel gene families across ecological guilds.</title>
        <authorList>
            <consortium name="Lawrence Berkeley National Laboratory"/>
            <person name="Harder C.B."/>
            <person name="Miyauchi S."/>
            <person name="Viragh M."/>
            <person name="Kuo A."/>
            <person name="Thoen E."/>
            <person name="Andreopoulos B."/>
            <person name="Lu D."/>
            <person name="Skrede I."/>
            <person name="Drula E."/>
            <person name="Henrissat B."/>
            <person name="Morin E."/>
            <person name="Kohler A."/>
            <person name="Barry K."/>
            <person name="LaButti K."/>
            <person name="Morin E."/>
            <person name="Salamov A."/>
            <person name="Lipzen A."/>
            <person name="Mereny Z."/>
            <person name="Hegedus B."/>
            <person name="Baldrian P."/>
            <person name="Stursova M."/>
            <person name="Weitz H."/>
            <person name="Taylor A."/>
            <person name="Grigoriev I.V."/>
            <person name="Nagy L.G."/>
            <person name="Martin F."/>
            <person name="Kauserud H."/>
        </authorList>
    </citation>
    <scope>NUCLEOTIDE SEQUENCE</scope>
    <source>
        <strain evidence="7">CBHHK173m</strain>
    </source>
</reference>
<dbReference type="InterPro" id="IPR036282">
    <property type="entry name" value="Glutathione-S-Trfase_C_sf"/>
</dbReference>
<comment type="caution">
    <text evidence="7">The sequence shown here is derived from an EMBL/GenBank/DDBJ whole genome shotgun (WGS) entry which is preliminary data.</text>
</comment>
<keyword evidence="4" id="KW-0812">Transmembrane</keyword>
<evidence type="ECO:0000256" key="3">
    <source>
        <dbReference type="ARBA" id="ARBA00047960"/>
    </source>
</evidence>
<dbReference type="SFLD" id="SFLDG00358">
    <property type="entry name" value="Main_(cytGST)"/>
    <property type="match status" value="1"/>
</dbReference>
<dbReference type="Pfam" id="PF13409">
    <property type="entry name" value="GST_N_2"/>
    <property type="match status" value="1"/>
</dbReference>
<dbReference type="PROSITE" id="PS50405">
    <property type="entry name" value="GST_CTER"/>
    <property type="match status" value="1"/>
</dbReference>
<dbReference type="EMBL" id="JARJCN010000008">
    <property type="protein sequence ID" value="KAJ7098547.1"/>
    <property type="molecule type" value="Genomic_DNA"/>
</dbReference>
<evidence type="ECO:0000313" key="8">
    <source>
        <dbReference type="Proteomes" id="UP001222325"/>
    </source>
</evidence>
<keyword evidence="2" id="KW-0808">Transferase</keyword>
<protein>
    <recommendedName>
        <fullName evidence="1">glutathione transferase</fullName>
        <ecNumber evidence="1">2.5.1.18</ecNumber>
    </recommendedName>
</protein>
<dbReference type="GO" id="GO:0005737">
    <property type="term" value="C:cytoplasm"/>
    <property type="evidence" value="ECO:0007669"/>
    <property type="project" value="TreeGrafter"/>
</dbReference>
<dbReference type="EC" id="2.5.1.18" evidence="1"/>
<organism evidence="7 8">
    <name type="scientific">Mycena belliarum</name>
    <dbReference type="NCBI Taxonomy" id="1033014"/>
    <lineage>
        <taxon>Eukaryota</taxon>
        <taxon>Fungi</taxon>
        <taxon>Dikarya</taxon>
        <taxon>Basidiomycota</taxon>
        <taxon>Agaricomycotina</taxon>
        <taxon>Agaricomycetes</taxon>
        <taxon>Agaricomycetidae</taxon>
        <taxon>Agaricales</taxon>
        <taxon>Marasmiineae</taxon>
        <taxon>Mycenaceae</taxon>
        <taxon>Mycena</taxon>
    </lineage>
</organism>
<dbReference type="Pfam" id="PF00043">
    <property type="entry name" value="GST_C"/>
    <property type="match status" value="1"/>
</dbReference>
<dbReference type="PANTHER" id="PTHR43900:SF3">
    <property type="entry name" value="GLUTATHIONE S-TRANSFERASE RHO"/>
    <property type="match status" value="1"/>
</dbReference>
<dbReference type="GO" id="GO:0043295">
    <property type="term" value="F:glutathione binding"/>
    <property type="evidence" value="ECO:0007669"/>
    <property type="project" value="TreeGrafter"/>
</dbReference>
<dbReference type="FunFam" id="3.40.30.10:FF:000039">
    <property type="entry name" value="Glutathione S-transferase domain"/>
    <property type="match status" value="1"/>
</dbReference>
<dbReference type="InterPro" id="IPR040079">
    <property type="entry name" value="Glutathione_S-Trfase"/>
</dbReference>
<name>A0AAD6UD15_9AGAR</name>
<keyword evidence="4" id="KW-0472">Membrane</keyword>
<dbReference type="Gene3D" id="1.20.1050.10">
    <property type="match status" value="1"/>
</dbReference>
<dbReference type="GO" id="GO:0004364">
    <property type="term" value="F:glutathione transferase activity"/>
    <property type="evidence" value="ECO:0007669"/>
    <property type="project" value="UniProtKB-EC"/>
</dbReference>
<dbReference type="Gene3D" id="3.40.30.10">
    <property type="entry name" value="Glutaredoxin"/>
    <property type="match status" value="1"/>
</dbReference>
<dbReference type="SUPFAM" id="SSF52833">
    <property type="entry name" value="Thioredoxin-like"/>
    <property type="match status" value="1"/>
</dbReference>
<dbReference type="InterPro" id="IPR010987">
    <property type="entry name" value="Glutathione-S-Trfase_C-like"/>
</dbReference>
<dbReference type="InterPro" id="IPR004045">
    <property type="entry name" value="Glutathione_S-Trfase_N"/>
</dbReference>
<dbReference type="PANTHER" id="PTHR43900">
    <property type="entry name" value="GLUTATHIONE S-TRANSFERASE RHO"/>
    <property type="match status" value="1"/>
</dbReference>
<evidence type="ECO:0000313" key="7">
    <source>
        <dbReference type="EMBL" id="KAJ7098547.1"/>
    </source>
</evidence>
<keyword evidence="8" id="KW-1185">Reference proteome</keyword>
<dbReference type="InterPro" id="IPR004046">
    <property type="entry name" value="GST_C"/>
</dbReference>
<dbReference type="GO" id="GO:0006749">
    <property type="term" value="P:glutathione metabolic process"/>
    <property type="evidence" value="ECO:0007669"/>
    <property type="project" value="TreeGrafter"/>
</dbReference>
<sequence>MVLKFYSGPYAAGGAGLVAMVLAELHIPFELMLLDMPNKAHKTPEYLAMNPFGLVPVIDDDGLILYESRAICRYLAEKYADQGPPLIPTDPKAKALFEQAASVEFANFFPPVVVMCTQTVFNPNLNRPVNEVALAQAKLDFAAKLDVYEAILSKQKYVAGNELTLADLFHLIFTPMLIGWGKLDVMADRGPNVTRWWKDITSRPTWVKLQEEGITKSVAA</sequence>
<keyword evidence="4" id="KW-1133">Transmembrane helix</keyword>
<feature type="transmembrane region" description="Helical" evidence="4">
    <location>
        <begin position="12"/>
        <end position="34"/>
    </location>
</feature>
<evidence type="ECO:0000259" key="6">
    <source>
        <dbReference type="PROSITE" id="PS50405"/>
    </source>
</evidence>
<comment type="catalytic activity">
    <reaction evidence="3">
        <text>RX + glutathione = an S-substituted glutathione + a halide anion + H(+)</text>
        <dbReference type="Rhea" id="RHEA:16437"/>
        <dbReference type="ChEBI" id="CHEBI:15378"/>
        <dbReference type="ChEBI" id="CHEBI:16042"/>
        <dbReference type="ChEBI" id="CHEBI:17792"/>
        <dbReference type="ChEBI" id="CHEBI:57925"/>
        <dbReference type="ChEBI" id="CHEBI:90779"/>
        <dbReference type="EC" id="2.5.1.18"/>
    </reaction>
</comment>
<dbReference type="Proteomes" id="UP001222325">
    <property type="component" value="Unassembled WGS sequence"/>
</dbReference>
<gene>
    <name evidence="7" type="ORF">B0H15DRAFT_821131</name>
</gene>
<proteinExistence type="predicted"/>
<feature type="domain" description="GST C-terminal" evidence="6">
    <location>
        <begin position="90"/>
        <end position="220"/>
    </location>
</feature>
<evidence type="ECO:0000256" key="2">
    <source>
        <dbReference type="ARBA" id="ARBA00022679"/>
    </source>
</evidence>